<name>A0AB39XW41_9ACTN</name>
<reference evidence="2" key="1">
    <citation type="submission" date="2024-08" db="EMBL/GenBank/DDBJ databases">
        <authorList>
            <person name="Yu S.T."/>
        </authorList>
    </citation>
    <scope>NUCLEOTIDE SEQUENCE</scope>
    <source>
        <strain evidence="2">R33</strain>
    </source>
</reference>
<dbReference type="NCBIfam" id="NF033537">
    <property type="entry name" value="lasso_biosyn_B2"/>
    <property type="match status" value="1"/>
</dbReference>
<gene>
    <name evidence="2" type="ORF">AB5J51_03645</name>
</gene>
<feature type="domain" description="Microcin J25-processing protein McjB C-terminal" evidence="1">
    <location>
        <begin position="23"/>
        <end position="130"/>
    </location>
</feature>
<dbReference type="InterPro" id="IPR053521">
    <property type="entry name" value="McjB-like"/>
</dbReference>
<dbReference type="RefSeq" id="WP_369776811.1">
    <property type="nucleotide sequence ID" value="NZ_CP165727.1"/>
</dbReference>
<dbReference type="Pfam" id="PF13471">
    <property type="entry name" value="Transglut_core3"/>
    <property type="match status" value="1"/>
</dbReference>
<protein>
    <submittedName>
        <fullName evidence="2">Lasso peptide biosynthesis B2 protein</fullName>
    </submittedName>
</protein>
<sequence length="153" mass="16908">MTLPMTLEPRARLPLRRRPLPMLAVVASRLLTRLSPHALERVLWRASGGARPATHAEALAARSDVVSVSRRAAGPYCLERSIAAALLARMRGSWPDWVSGVSLMPFAAHAWIEVEGRAVGESMRLDAFHKNIVVSRAPGTERSRRRDEHTSES</sequence>
<dbReference type="InterPro" id="IPR032708">
    <property type="entry name" value="McjB_C"/>
</dbReference>
<accession>A0AB39XW41</accession>
<proteinExistence type="predicted"/>
<dbReference type="AlphaFoldDB" id="A0AB39XW41"/>
<evidence type="ECO:0000259" key="1">
    <source>
        <dbReference type="Pfam" id="PF13471"/>
    </source>
</evidence>
<organism evidence="2">
    <name type="scientific">Streptomyces sp. R33</name>
    <dbReference type="NCBI Taxonomy" id="3238629"/>
    <lineage>
        <taxon>Bacteria</taxon>
        <taxon>Bacillati</taxon>
        <taxon>Actinomycetota</taxon>
        <taxon>Actinomycetes</taxon>
        <taxon>Kitasatosporales</taxon>
        <taxon>Streptomycetaceae</taxon>
        <taxon>Streptomyces</taxon>
    </lineage>
</organism>
<dbReference type="EMBL" id="CP165727">
    <property type="protein sequence ID" value="XDV62089.1"/>
    <property type="molecule type" value="Genomic_DNA"/>
</dbReference>
<evidence type="ECO:0000313" key="2">
    <source>
        <dbReference type="EMBL" id="XDV62089.1"/>
    </source>
</evidence>